<feature type="region of interest" description="Disordered" evidence="1">
    <location>
        <begin position="78"/>
        <end position="108"/>
    </location>
</feature>
<protein>
    <submittedName>
        <fullName evidence="2">Uncharacterized protein</fullName>
    </submittedName>
</protein>
<gene>
    <name evidence="2" type="ORF">GCM10010412_052170</name>
</gene>
<proteinExistence type="predicted"/>
<accession>A0ABP6EP01</accession>
<dbReference type="Proteomes" id="UP001501666">
    <property type="component" value="Unassembled WGS sequence"/>
</dbReference>
<name>A0ABP6EP01_9ACTN</name>
<evidence type="ECO:0000256" key="1">
    <source>
        <dbReference type="SAM" id="MobiDB-lite"/>
    </source>
</evidence>
<organism evidence="2 3">
    <name type="scientific">Nonomuraea recticatena</name>
    <dbReference type="NCBI Taxonomy" id="46178"/>
    <lineage>
        <taxon>Bacteria</taxon>
        <taxon>Bacillati</taxon>
        <taxon>Actinomycetota</taxon>
        <taxon>Actinomycetes</taxon>
        <taxon>Streptosporangiales</taxon>
        <taxon>Streptosporangiaceae</taxon>
        <taxon>Nonomuraea</taxon>
    </lineage>
</organism>
<evidence type="ECO:0000313" key="2">
    <source>
        <dbReference type="EMBL" id="GAA2672235.1"/>
    </source>
</evidence>
<evidence type="ECO:0000313" key="3">
    <source>
        <dbReference type="Proteomes" id="UP001501666"/>
    </source>
</evidence>
<keyword evidence="3" id="KW-1185">Reference proteome</keyword>
<reference evidence="3" key="1">
    <citation type="journal article" date="2019" name="Int. J. Syst. Evol. Microbiol.">
        <title>The Global Catalogue of Microorganisms (GCM) 10K type strain sequencing project: providing services to taxonomists for standard genome sequencing and annotation.</title>
        <authorList>
            <consortium name="The Broad Institute Genomics Platform"/>
            <consortium name="The Broad Institute Genome Sequencing Center for Infectious Disease"/>
            <person name="Wu L."/>
            <person name="Ma J."/>
        </authorList>
    </citation>
    <scope>NUCLEOTIDE SEQUENCE [LARGE SCALE GENOMIC DNA]</scope>
    <source>
        <strain evidence="3">JCM 6835</strain>
    </source>
</reference>
<dbReference type="RefSeq" id="WP_346149957.1">
    <property type="nucleotide sequence ID" value="NZ_BAAATE010000014.1"/>
</dbReference>
<comment type="caution">
    <text evidence="2">The sequence shown here is derived from an EMBL/GenBank/DDBJ whole genome shotgun (WGS) entry which is preliminary data.</text>
</comment>
<dbReference type="EMBL" id="BAAATE010000014">
    <property type="protein sequence ID" value="GAA2672235.1"/>
    <property type="molecule type" value="Genomic_DNA"/>
</dbReference>
<sequence length="108" mass="11628">MRVSWTIPPATRPRRFRAGLRARPRHDHGGAVHAGVGAVIDTGLYERAHPADRLAACGSALHAGPVPREQLLGLLPTLLPPASWRSPRRPYRGRRDGPGDPAQPATAL</sequence>